<dbReference type="CDD" id="cd06590">
    <property type="entry name" value="RNase_HII_bacteria_HIII_like"/>
    <property type="match status" value="1"/>
</dbReference>
<dbReference type="InterPro" id="IPR012337">
    <property type="entry name" value="RNaseH-like_sf"/>
</dbReference>
<keyword evidence="12 14" id="KW-0378">Hydrolase</keyword>
<evidence type="ECO:0000256" key="6">
    <source>
        <dbReference type="ARBA" id="ARBA00012180"/>
    </source>
</evidence>
<evidence type="ECO:0000256" key="9">
    <source>
        <dbReference type="ARBA" id="ARBA00022722"/>
    </source>
</evidence>
<dbReference type="InterPro" id="IPR036397">
    <property type="entry name" value="RNaseH_sf"/>
</dbReference>
<evidence type="ECO:0000256" key="11">
    <source>
        <dbReference type="ARBA" id="ARBA00022759"/>
    </source>
</evidence>
<comment type="function">
    <text evidence="3 14">Endonuclease that specifically degrades the RNA of RNA-DNA hybrids.</text>
</comment>
<evidence type="ECO:0000256" key="5">
    <source>
        <dbReference type="ARBA" id="ARBA00008378"/>
    </source>
</evidence>
<dbReference type="Proteomes" id="UP001201240">
    <property type="component" value="Unassembled WGS sequence"/>
</dbReference>
<keyword evidence="8 14" id="KW-0963">Cytoplasm</keyword>
<evidence type="ECO:0000313" key="17">
    <source>
        <dbReference type="EMBL" id="MCF1349075.1"/>
    </source>
</evidence>
<evidence type="ECO:0000256" key="12">
    <source>
        <dbReference type="ARBA" id="ARBA00022801"/>
    </source>
</evidence>
<evidence type="ECO:0000256" key="7">
    <source>
        <dbReference type="ARBA" id="ARBA00021407"/>
    </source>
</evidence>
<dbReference type="Proteomes" id="UP000318231">
    <property type="component" value="Chromosome"/>
</dbReference>
<dbReference type="HAMAP" id="MF_00053">
    <property type="entry name" value="RNase_HIII"/>
    <property type="match status" value="1"/>
</dbReference>
<dbReference type="RefSeq" id="WP_004026007.1">
    <property type="nucleotide sequence ID" value="NZ_CAMXZD010000012.1"/>
</dbReference>
<dbReference type="EMBL" id="QOKT01000007">
    <property type="protein sequence ID" value="RCJ01057.1"/>
    <property type="molecule type" value="Genomic_DNA"/>
</dbReference>
<dbReference type="PANTHER" id="PTHR10954:SF23">
    <property type="entry name" value="RIBONUCLEASE"/>
    <property type="match status" value="1"/>
</dbReference>
<dbReference type="SUPFAM" id="SSF53098">
    <property type="entry name" value="Ribonuclease H-like"/>
    <property type="match status" value="1"/>
</dbReference>
<dbReference type="PROSITE" id="PS51975">
    <property type="entry name" value="RNASE_H_2"/>
    <property type="match status" value="1"/>
</dbReference>
<evidence type="ECO:0000256" key="1">
    <source>
        <dbReference type="ARBA" id="ARBA00000077"/>
    </source>
</evidence>
<dbReference type="Gene3D" id="3.30.420.10">
    <property type="entry name" value="Ribonuclease H-like superfamily/Ribonuclease H"/>
    <property type="match status" value="1"/>
</dbReference>
<evidence type="ECO:0000256" key="3">
    <source>
        <dbReference type="ARBA" id="ARBA00004065"/>
    </source>
</evidence>
<dbReference type="GO" id="GO:0003723">
    <property type="term" value="F:RNA binding"/>
    <property type="evidence" value="ECO:0007669"/>
    <property type="project" value="UniProtKB-UniRule"/>
</dbReference>
<evidence type="ECO:0000256" key="4">
    <source>
        <dbReference type="ARBA" id="ARBA00004496"/>
    </source>
</evidence>
<organism evidence="18 21">
    <name type="scientific">Ureaplasma urealyticum</name>
    <name type="common">Ureaplasma urealyticum biotype 2</name>
    <dbReference type="NCBI Taxonomy" id="2130"/>
    <lineage>
        <taxon>Bacteria</taxon>
        <taxon>Bacillati</taxon>
        <taxon>Mycoplasmatota</taxon>
        <taxon>Mycoplasmoidales</taxon>
        <taxon>Mycoplasmoidaceae</taxon>
        <taxon>Ureaplasma</taxon>
    </lineage>
</organism>
<protein>
    <recommendedName>
        <fullName evidence="7 14">Ribonuclease HIII</fullName>
        <shortName evidence="14">RNase HIII</shortName>
        <ecNumber evidence="6 14">3.1.26.4</ecNumber>
    </recommendedName>
</protein>
<evidence type="ECO:0000313" key="19">
    <source>
        <dbReference type="EMBL" id="RCJ01057.1"/>
    </source>
</evidence>
<dbReference type="GO" id="GO:0006298">
    <property type="term" value="P:mismatch repair"/>
    <property type="evidence" value="ECO:0007669"/>
    <property type="project" value="TreeGrafter"/>
</dbReference>
<evidence type="ECO:0000256" key="14">
    <source>
        <dbReference type="HAMAP-Rule" id="MF_00053"/>
    </source>
</evidence>
<evidence type="ECO:0000313" key="18">
    <source>
        <dbReference type="EMBL" id="QDI64990.1"/>
    </source>
</evidence>
<evidence type="ECO:0000313" key="20">
    <source>
        <dbReference type="Proteomes" id="UP000253077"/>
    </source>
</evidence>
<gene>
    <name evidence="14" type="primary">rnhC</name>
    <name evidence="19" type="ORF">DSQ42_02170</name>
    <name evidence="18" type="ORF">FJM05_02175</name>
    <name evidence="17" type="ORF">LH652_02060</name>
</gene>
<dbReference type="Pfam" id="PF01351">
    <property type="entry name" value="RNase_HII"/>
    <property type="match status" value="1"/>
</dbReference>
<comment type="cofactor">
    <cofactor evidence="2">
        <name>Mg(2+)</name>
        <dbReference type="ChEBI" id="CHEBI:18420"/>
    </cofactor>
</comment>
<dbReference type="PIRSF" id="PIRSF037748">
    <property type="entry name" value="RnhC"/>
    <property type="match status" value="1"/>
</dbReference>
<dbReference type="GO" id="GO:0032299">
    <property type="term" value="C:ribonuclease H2 complex"/>
    <property type="evidence" value="ECO:0007669"/>
    <property type="project" value="TreeGrafter"/>
</dbReference>
<reference evidence="17 22" key="3">
    <citation type="submission" date="2021-10" db="EMBL/GenBank/DDBJ databases">
        <title>Sequencing the mobilome of antimicrobial resistant bacterial isolates spanning a range of GC content: The potential of a sustainable low cost, low infrastructure approach for surveillance with Oxford Nanopore sequencing.</title>
        <authorList>
            <person name="Sands K."/>
        </authorList>
    </citation>
    <scope>NUCLEOTIDE SEQUENCE [LARGE SCALE GENOMIC DNA]</scope>
    <source>
        <strain evidence="17 22">MIN-202</strain>
    </source>
</reference>
<comment type="similarity">
    <text evidence="5 14">Belongs to the RNase HII family. RnhC subfamily.</text>
</comment>
<dbReference type="EMBL" id="JAJBIS010000001">
    <property type="protein sequence ID" value="MCF1349075.1"/>
    <property type="molecule type" value="Genomic_DNA"/>
</dbReference>
<dbReference type="AlphaFoldDB" id="A0AAP9AC40"/>
<keyword evidence="10 14" id="KW-0479">Metal-binding</keyword>
<dbReference type="InterPro" id="IPR004641">
    <property type="entry name" value="RNase_HIII"/>
</dbReference>
<evidence type="ECO:0000256" key="8">
    <source>
        <dbReference type="ARBA" id="ARBA00022490"/>
    </source>
</evidence>
<keyword evidence="13 14" id="KW-0460">Magnesium</keyword>
<accession>A0AAP9AC40</accession>
<comment type="catalytic activity">
    <reaction evidence="1 14 15">
        <text>Endonucleolytic cleavage to 5'-phosphomonoester.</text>
        <dbReference type="EC" id="3.1.26.4"/>
    </reaction>
</comment>
<dbReference type="GeneID" id="93848912"/>
<feature type="binding site" evidence="14 15">
    <location>
        <position position="109"/>
    </location>
    <ligand>
        <name>a divalent metal cation</name>
        <dbReference type="ChEBI" id="CHEBI:60240"/>
    </ligand>
</feature>
<evidence type="ECO:0000256" key="2">
    <source>
        <dbReference type="ARBA" id="ARBA00001946"/>
    </source>
</evidence>
<dbReference type="GO" id="GO:0005737">
    <property type="term" value="C:cytoplasm"/>
    <property type="evidence" value="ECO:0007669"/>
    <property type="project" value="UniProtKB-SubCell"/>
</dbReference>
<dbReference type="InterPro" id="IPR024567">
    <property type="entry name" value="RNase_HII/HIII_dom"/>
</dbReference>
<dbReference type="EC" id="3.1.26.4" evidence="6 14"/>
<dbReference type="GO" id="GO:0043137">
    <property type="term" value="P:DNA replication, removal of RNA primer"/>
    <property type="evidence" value="ECO:0007669"/>
    <property type="project" value="TreeGrafter"/>
</dbReference>
<proteinExistence type="inferred from homology"/>
<evidence type="ECO:0000313" key="21">
    <source>
        <dbReference type="Proteomes" id="UP000318231"/>
    </source>
</evidence>
<dbReference type="EMBL" id="CP041200">
    <property type="protein sequence ID" value="QDI64990.1"/>
    <property type="molecule type" value="Genomic_DNA"/>
</dbReference>
<evidence type="ECO:0000256" key="10">
    <source>
        <dbReference type="ARBA" id="ARBA00022723"/>
    </source>
</evidence>
<feature type="domain" description="RNase H type-2" evidence="16">
    <location>
        <begin position="102"/>
        <end position="317"/>
    </location>
</feature>
<feature type="binding site" evidence="14 15">
    <location>
        <position position="212"/>
    </location>
    <ligand>
        <name>a divalent metal cation</name>
        <dbReference type="ChEBI" id="CHEBI:60240"/>
    </ligand>
</feature>
<evidence type="ECO:0000256" key="15">
    <source>
        <dbReference type="PROSITE-ProRule" id="PRU01319"/>
    </source>
</evidence>
<comment type="cofactor">
    <cofactor evidence="14 15">
        <name>Mn(2+)</name>
        <dbReference type="ChEBI" id="CHEBI:29035"/>
    </cofactor>
    <cofactor evidence="14 15">
        <name>Mg(2+)</name>
        <dbReference type="ChEBI" id="CHEBI:18420"/>
    </cofactor>
    <text evidence="14 15">Manganese or magnesium. Binds 1 divalent metal ion per monomer in the absence of substrate. May bind a second metal ion after substrate binding.</text>
</comment>
<evidence type="ECO:0000256" key="13">
    <source>
        <dbReference type="ARBA" id="ARBA00022842"/>
    </source>
</evidence>
<name>A0AAP9AC40_UREUR</name>
<dbReference type="Proteomes" id="UP000253077">
    <property type="component" value="Unassembled WGS sequence"/>
</dbReference>
<keyword evidence="11 14" id="KW-0255">Endonuclease</keyword>
<dbReference type="GO" id="GO:0000287">
    <property type="term" value="F:magnesium ion binding"/>
    <property type="evidence" value="ECO:0007669"/>
    <property type="project" value="UniProtKB-UniRule"/>
</dbReference>
<reference evidence="18 21" key="2">
    <citation type="submission" date="2019-07" db="EMBL/GenBank/DDBJ databases">
        <title>Comparative genomics of three clinical Ureaplasma species: analysis of their core genomes and virulence factors.</title>
        <authorList>
            <person name="Yang T."/>
            <person name="Zhang Y."/>
            <person name="Li X."/>
            <person name="Kong Y."/>
            <person name="Yu H."/>
            <person name="Ruan Z."/>
            <person name="Xie X."/>
            <person name="Zhang J."/>
        </authorList>
    </citation>
    <scope>NUCLEOTIDE SEQUENCE [LARGE SCALE GENOMIC DNA]</scope>
    <source>
        <strain evidence="18 21">132</strain>
    </source>
</reference>
<reference evidence="19 20" key="1">
    <citation type="submission" date="2018-07" db="EMBL/GenBank/DDBJ databases">
        <title>Ureaplasma urealyticum 1000 the multidrug-resistant clinical isolate obtained from scrapings of the urogenital tract of a woman with inflammatory diseases of the reproductive organs.</title>
        <authorList>
            <person name="Kolesnikova E.A."/>
            <person name="Alekseeva A.E."/>
            <person name="Brusnigina N.F."/>
            <person name="Makhova M.A."/>
        </authorList>
    </citation>
    <scope>NUCLEOTIDE SEQUENCE [LARGE SCALE GENOMIC DNA]</scope>
    <source>
        <strain evidence="19 20">1000</strain>
    </source>
</reference>
<keyword evidence="9 14" id="KW-0540">Nuclease</keyword>
<sequence>MTIVSIKLTSNQVDQLLELWKTYLVPNHHYYAKYTFNIQNTQIIIYTTNTCTINTHDLELFLNTFLKKEDLNLFNYIKQQLNTTKNSKQKVLSEREIYQNNQIIIGSDEVGVGDLFGGIVVCAVSLKQSDLKFLAHLNIVDSKKLSDHQMQEIYEKIKNQISYTVLSYNPKEYNELINQYNNAHVLKTILHYKAVQSEIVKHQNYSIFSVVDAFSSLKNWNQYLQKAHLKPYEPNLLIPKAESSYTSVALASIIARVMFLKMIAIIEQELKIKIPLGSSNLLVNTTAMSIFKKFGIKILKQIAKEHFANFQEIIKNN</sequence>
<evidence type="ECO:0000259" key="16">
    <source>
        <dbReference type="PROSITE" id="PS51975"/>
    </source>
</evidence>
<feature type="binding site" evidence="14 15">
    <location>
        <position position="108"/>
    </location>
    <ligand>
        <name>a divalent metal cation</name>
        <dbReference type="ChEBI" id="CHEBI:60240"/>
    </ligand>
</feature>
<evidence type="ECO:0000313" key="22">
    <source>
        <dbReference type="Proteomes" id="UP001201240"/>
    </source>
</evidence>
<comment type="subcellular location">
    <subcellularLocation>
        <location evidence="4 14">Cytoplasm</location>
    </subcellularLocation>
</comment>
<dbReference type="GO" id="GO:0004523">
    <property type="term" value="F:RNA-DNA hybrid ribonuclease activity"/>
    <property type="evidence" value="ECO:0007669"/>
    <property type="project" value="UniProtKB-UniRule"/>
</dbReference>
<dbReference type="PANTHER" id="PTHR10954">
    <property type="entry name" value="RIBONUCLEASE H2 SUBUNIT A"/>
    <property type="match status" value="1"/>
</dbReference>
<dbReference type="InterPro" id="IPR001352">
    <property type="entry name" value="RNase_HII/HIII"/>
</dbReference>